<dbReference type="AlphaFoldDB" id="A0A382USH7"/>
<sequence length="106" mass="11593">MDNFIIPGLDPKTSYEISNTATKKLNPNITSLNDAAEQFEALFLAQMLKSARAAKLSEDVLGNSATETYYAMMDNELAQKLSKAGNFGIAEALIRQFGGNVEEENK</sequence>
<evidence type="ECO:0000313" key="2">
    <source>
        <dbReference type="EMBL" id="SVD36755.1"/>
    </source>
</evidence>
<proteinExistence type="predicted"/>
<dbReference type="InterPro" id="IPR019301">
    <property type="entry name" value="Flagellar_prot_FlgJ_N"/>
</dbReference>
<dbReference type="PRINTS" id="PR01002">
    <property type="entry name" value="FLGFLGJ"/>
</dbReference>
<protein>
    <recommendedName>
        <fullName evidence="1">Flagellar protein FlgJ N-terminal domain-containing protein</fullName>
    </recommendedName>
</protein>
<feature type="domain" description="Flagellar protein FlgJ N-terminal" evidence="1">
    <location>
        <begin position="49"/>
        <end position="96"/>
    </location>
</feature>
<organism evidence="2">
    <name type="scientific">marine metagenome</name>
    <dbReference type="NCBI Taxonomy" id="408172"/>
    <lineage>
        <taxon>unclassified sequences</taxon>
        <taxon>metagenomes</taxon>
        <taxon>ecological metagenomes</taxon>
    </lineage>
</organism>
<accession>A0A382USH7</accession>
<evidence type="ECO:0000259" key="1">
    <source>
        <dbReference type="Pfam" id="PF10135"/>
    </source>
</evidence>
<reference evidence="2" key="1">
    <citation type="submission" date="2018-05" db="EMBL/GenBank/DDBJ databases">
        <authorList>
            <person name="Lanie J.A."/>
            <person name="Ng W.-L."/>
            <person name="Kazmierczak K.M."/>
            <person name="Andrzejewski T.M."/>
            <person name="Davidsen T.M."/>
            <person name="Wayne K.J."/>
            <person name="Tettelin H."/>
            <person name="Glass J.I."/>
            <person name="Rusch D."/>
            <person name="Podicherti R."/>
            <person name="Tsui H.-C.T."/>
            <person name="Winkler M.E."/>
        </authorList>
    </citation>
    <scope>NUCLEOTIDE SEQUENCE</scope>
</reference>
<name>A0A382USH7_9ZZZZ</name>
<gene>
    <name evidence="2" type="ORF">METZ01_LOCUS389609</name>
</gene>
<dbReference type="EMBL" id="UINC01146179">
    <property type="protein sequence ID" value="SVD36755.1"/>
    <property type="molecule type" value="Genomic_DNA"/>
</dbReference>
<dbReference type="Pfam" id="PF10135">
    <property type="entry name" value="Rod-binding"/>
    <property type="match status" value="1"/>
</dbReference>